<evidence type="ECO:0000256" key="1">
    <source>
        <dbReference type="ARBA" id="ARBA00023157"/>
    </source>
</evidence>
<dbReference type="EMBL" id="JAUPFM010000015">
    <property type="protein sequence ID" value="KAK2827903.1"/>
    <property type="molecule type" value="Genomic_DNA"/>
</dbReference>
<dbReference type="Gene3D" id="3.10.100.10">
    <property type="entry name" value="Mannose-Binding Protein A, subunit A"/>
    <property type="match status" value="1"/>
</dbReference>
<name>A0AA88M1K8_CHASR</name>
<evidence type="ECO:0000259" key="3">
    <source>
        <dbReference type="PROSITE" id="PS50041"/>
    </source>
</evidence>
<dbReference type="PROSITE" id="PS50041">
    <property type="entry name" value="C_TYPE_LECTIN_2"/>
    <property type="match status" value="1"/>
</dbReference>
<dbReference type="InterPro" id="IPR001304">
    <property type="entry name" value="C-type_lectin-like"/>
</dbReference>
<dbReference type="InterPro" id="IPR016186">
    <property type="entry name" value="C-type_lectin-like/link_sf"/>
</dbReference>
<dbReference type="InterPro" id="IPR050111">
    <property type="entry name" value="C-type_lectin/snaclec_domain"/>
</dbReference>
<sequence>MRSAVAILLVMTAVMMGVLAQDVAQMCKTIKLEQCRQDLKGGSWYQLGDNRCIKAFFYTKHLNFDDAERSCNKYGVGSFKGHLVSINNQEELNKVVCAMYSVHPGKPHYWIGLKHVLLMPPLPPYWIWTDGTGDNFHNWARGQPDNYLLREGCVEMNYWSWGLWNDEACWAERPYMCQVKFY</sequence>
<feature type="domain" description="C-type lectin" evidence="3">
    <location>
        <begin position="48"/>
        <end position="178"/>
    </location>
</feature>
<dbReference type="InterPro" id="IPR018378">
    <property type="entry name" value="C-type_lectin_CS"/>
</dbReference>
<dbReference type="Proteomes" id="UP001187415">
    <property type="component" value="Unassembled WGS sequence"/>
</dbReference>
<dbReference type="CDD" id="cd00037">
    <property type="entry name" value="CLECT"/>
    <property type="match status" value="1"/>
</dbReference>
<accession>A0AA88M1K8</accession>
<reference evidence="4" key="1">
    <citation type="submission" date="2023-07" db="EMBL/GenBank/DDBJ databases">
        <title>Chromosome-level Genome Assembly of Striped Snakehead (Channa striata).</title>
        <authorList>
            <person name="Liu H."/>
        </authorList>
    </citation>
    <scope>NUCLEOTIDE SEQUENCE</scope>
    <source>
        <strain evidence="4">Gz</strain>
        <tissue evidence="4">Muscle</tissue>
    </source>
</reference>
<gene>
    <name evidence="4" type="ORF">Q5P01_018937</name>
</gene>
<keyword evidence="2" id="KW-0732">Signal</keyword>
<proteinExistence type="predicted"/>
<feature type="chain" id="PRO_5041686731" description="C-type lectin domain-containing protein" evidence="2">
    <location>
        <begin position="21"/>
        <end position="182"/>
    </location>
</feature>
<dbReference type="SMART" id="SM00034">
    <property type="entry name" value="CLECT"/>
    <property type="match status" value="1"/>
</dbReference>
<evidence type="ECO:0000313" key="4">
    <source>
        <dbReference type="EMBL" id="KAK2827903.1"/>
    </source>
</evidence>
<feature type="signal peptide" evidence="2">
    <location>
        <begin position="1"/>
        <end position="20"/>
    </location>
</feature>
<keyword evidence="5" id="KW-1185">Reference proteome</keyword>
<organism evidence="4 5">
    <name type="scientific">Channa striata</name>
    <name type="common">Snakehead murrel</name>
    <name type="synonym">Ophicephalus striatus</name>
    <dbReference type="NCBI Taxonomy" id="64152"/>
    <lineage>
        <taxon>Eukaryota</taxon>
        <taxon>Metazoa</taxon>
        <taxon>Chordata</taxon>
        <taxon>Craniata</taxon>
        <taxon>Vertebrata</taxon>
        <taxon>Euteleostomi</taxon>
        <taxon>Actinopterygii</taxon>
        <taxon>Neopterygii</taxon>
        <taxon>Teleostei</taxon>
        <taxon>Neoteleostei</taxon>
        <taxon>Acanthomorphata</taxon>
        <taxon>Anabantaria</taxon>
        <taxon>Anabantiformes</taxon>
        <taxon>Channoidei</taxon>
        <taxon>Channidae</taxon>
        <taxon>Channa</taxon>
    </lineage>
</organism>
<evidence type="ECO:0000256" key="2">
    <source>
        <dbReference type="SAM" id="SignalP"/>
    </source>
</evidence>
<dbReference type="PANTHER" id="PTHR22803">
    <property type="entry name" value="MANNOSE, PHOSPHOLIPASE, LECTIN RECEPTOR RELATED"/>
    <property type="match status" value="1"/>
</dbReference>
<dbReference type="Pfam" id="PF00059">
    <property type="entry name" value="Lectin_C"/>
    <property type="match status" value="1"/>
</dbReference>
<dbReference type="InterPro" id="IPR016187">
    <property type="entry name" value="CTDL_fold"/>
</dbReference>
<keyword evidence="1" id="KW-1015">Disulfide bond</keyword>
<dbReference type="SUPFAM" id="SSF56436">
    <property type="entry name" value="C-type lectin-like"/>
    <property type="match status" value="1"/>
</dbReference>
<dbReference type="PROSITE" id="PS00615">
    <property type="entry name" value="C_TYPE_LECTIN_1"/>
    <property type="match status" value="1"/>
</dbReference>
<dbReference type="AlphaFoldDB" id="A0AA88M1K8"/>
<protein>
    <recommendedName>
        <fullName evidence="3">C-type lectin domain-containing protein</fullName>
    </recommendedName>
</protein>
<comment type="caution">
    <text evidence="4">The sequence shown here is derived from an EMBL/GenBank/DDBJ whole genome shotgun (WGS) entry which is preliminary data.</text>
</comment>
<evidence type="ECO:0000313" key="5">
    <source>
        <dbReference type="Proteomes" id="UP001187415"/>
    </source>
</evidence>